<keyword evidence="9" id="KW-1185">Reference proteome</keyword>
<feature type="domain" description="Sigma-54 factor interaction" evidence="6">
    <location>
        <begin position="343"/>
        <end position="565"/>
    </location>
</feature>
<dbReference type="STRING" id="104623.Ser39006_01035"/>
<dbReference type="FunFam" id="3.40.50.300:FF:000006">
    <property type="entry name" value="DNA-binding transcriptional regulator NtrC"/>
    <property type="match status" value="1"/>
</dbReference>
<keyword evidence="4" id="KW-0238">DNA-binding</keyword>
<dbReference type="InterPro" id="IPR002078">
    <property type="entry name" value="Sigma_54_int"/>
</dbReference>
<dbReference type="PANTHER" id="PTHR32071:SF77">
    <property type="entry name" value="TRANSCRIPTIONAL REGULATORY PROTEIN"/>
    <property type="match status" value="1"/>
</dbReference>
<reference evidence="8 9" key="1">
    <citation type="journal article" date="2013" name="Genome Announc.">
        <title>Draft genome sequence of Serratia sp. strain ATCC 39006, a model bacterium for analysis of the biosynthesis and regulation of prodigiosin, a carbapenem, and gas vesicles.</title>
        <authorList>
            <person name="Fineran P.C."/>
            <person name="Iglesias Cans M.C."/>
            <person name="Ramsay J.P."/>
            <person name="Wilf N.M."/>
            <person name="Cossyleon D."/>
            <person name="McNeil M.B."/>
            <person name="Williamson N.R."/>
            <person name="Monson R.E."/>
            <person name="Becher S.A."/>
            <person name="Stanton J.A."/>
            <person name="Brugger K."/>
            <person name="Brown S.D."/>
            <person name="Salmond G.P."/>
        </authorList>
    </citation>
    <scope>NUCLEOTIDE SEQUENCE [LARGE SCALE GENOMIC DNA]</scope>
    <source>
        <strain evidence="8">ATCC 39006</strain>
        <strain evidence="9">ATCC 39006 / SC 11482</strain>
    </source>
</reference>
<dbReference type="Pfam" id="PF01590">
    <property type="entry name" value="GAF"/>
    <property type="match status" value="1"/>
</dbReference>
<dbReference type="EMBL" id="CP025085">
    <property type="protein sequence ID" value="AUH02304.1"/>
    <property type="molecule type" value="Genomic_DNA"/>
</dbReference>
<dbReference type="InterPro" id="IPR029016">
    <property type="entry name" value="GAF-like_dom_sf"/>
</dbReference>
<accession>A0A2I5TCL5</accession>
<keyword evidence="2" id="KW-0067">ATP-binding</keyword>
<dbReference type="SUPFAM" id="SSF55781">
    <property type="entry name" value="GAF domain-like"/>
    <property type="match status" value="1"/>
</dbReference>
<name>A0A2I5TCL5_SERS3</name>
<keyword evidence="5" id="KW-0804">Transcription</keyword>
<dbReference type="InterPro" id="IPR009057">
    <property type="entry name" value="Homeodomain-like_sf"/>
</dbReference>
<dbReference type="Gene3D" id="3.30.450.40">
    <property type="match status" value="1"/>
</dbReference>
<dbReference type="Proteomes" id="UP000017700">
    <property type="component" value="Chromosome"/>
</dbReference>
<keyword evidence="3" id="KW-0805">Transcription regulation</keyword>
<reference evidence="8" key="4">
    <citation type="submission" date="2017-11" db="EMBL/GenBank/DDBJ databases">
        <title>Complete genome sequence of Serratia sp. ATCC 39006.</title>
        <authorList>
            <person name="Hampton H.G."/>
            <person name="Jackson S.A."/>
            <person name="Jauregui R."/>
            <person name="Poulter G.T.M."/>
            <person name="Salmond G.P.C."/>
            <person name="Fineran P.C."/>
        </authorList>
    </citation>
    <scope>NUCLEOTIDE SEQUENCE</scope>
    <source>
        <strain evidence="8">ATCC 39006</strain>
    </source>
</reference>
<evidence type="ECO:0000256" key="2">
    <source>
        <dbReference type="ARBA" id="ARBA00022840"/>
    </source>
</evidence>
<sequence>MNQHQRDHIDAVVETINGNTVSTTLQCCDRLIRDSWLRCVNDHGLDPSRMQDARILTWHELQEHQRNLEEFRRIAHQGMERLFQQIAPAGYVVLLNNAKGITVDYLGDANTEISLRRAGLFLGAEWSEASAGTCAVGTALASGEALTVHQGDHFDATHIPLTCTAVPLFDPQGQLHAVLDISALNSPQPKTSQQLALQIARIYAGQIENAYFEHLHRGDWMLKLSTSYSLVNVNPDYLLAFDASGKIVGHNHDAWRLLQNELGLPVSAQHAASPLLGLHFEQVFNASFDKLPDYMHTEGLRQRTINLVNSDNTLFLTAQPPINRRGWRVAGASASLPAPLRAISGGDPTLQLQLQRAMKLVDTPVNLFIHGETGCGKEFFARALHQSGNRRQRPFIAVNCAAIPPTLIESELFGAMPGSFSGAGNKPRRGLIQDADGGTLFLDEIGDMPLEMQTRLLRVLSEREVLPVGATRPIPVDIRVISASHRALERLIAEGSFREDLYYRLLGARIILPPLRERSDLDWLIDNMLAGKRCVLTAKARVHLHRHRWPGNLRELRNALEYACAICENACIHPEDLPEELHLSTRPLPPTETGKIALQNNISPPATCPEGLALIQYLRAAQWNHSAVARQLGISRMTLYRRMQRFGIRSPNQTDTRN</sequence>
<dbReference type="InterPro" id="IPR025943">
    <property type="entry name" value="Sigma_54_int_dom_ATP-bd_2"/>
</dbReference>
<dbReference type="SUPFAM" id="SSF46689">
    <property type="entry name" value="Homeodomain-like"/>
    <property type="match status" value="1"/>
</dbReference>
<dbReference type="Gene3D" id="1.10.10.60">
    <property type="entry name" value="Homeodomain-like"/>
    <property type="match status" value="1"/>
</dbReference>
<proteinExistence type="predicted"/>
<dbReference type="PROSITE" id="PS00688">
    <property type="entry name" value="SIGMA54_INTERACT_3"/>
    <property type="match status" value="1"/>
</dbReference>
<dbReference type="Pfam" id="PF02954">
    <property type="entry name" value="HTH_8"/>
    <property type="match status" value="1"/>
</dbReference>
<dbReference type="EMBL" id="CP025084">
    <property type="protein sequence ID" value="AUH06626.1"/>
    <property type="molecule type" value="Genomic_DNA"/>
</dbReference>
<dbReference type="Gene3D" id="3.40.50.300">
    <property type="entry name" value="P-loop containing nucleotide triphosphate hydrolases"/>
    <property type="match status" value="1"/>
</dbReference>
<dbReference type="Pfam" id="PF00158">
    <property type="entry name" value="Sigma54_activat"/>
    <property type="match status" value="1"/>
</dbReference>
<dbReference type="GO" id="GO:0043565">
    <property type="term" value="F:sequence-specific DNA binding"/>
    <property type="evidence" value="ECO:0007669"/>
    <property type="project" value="InterPro"/>
</dbReference>
<evidence type="ECO:0000313" key="8">
    <source>
        <dbReference type="EMBL" id="AUH06626.1"/>
    </source>
</evidence>
<dbReference type="KEGG" id="serq:CWC46_22460"/>
<evidence type="ECO:0000256" key="3">
    <source>
        <dbReference type="ARBA" id="ARBA00023015"/>
    </source>
</evidence>
<dbReference type="PROSITE" id="PS00676">
    <property type="entry name" value="SIGMA54_INTERACT_2"/>
    <property type="match status" value="1"/>
</dbReference>
<dbReference type="SUPFAM" id="SSF52540">
    <property type="entry name" value="P-loop containing nucleoside triphosphate hydrolases"/>
    <property type="match status" value="1"/>
</dbReference>
<dbReference type="PANTHER" id="PTHR32071">
    <property type="entry name" value="TRANSCRIPTIONAL REGULATORY PROTEIN"/>
    <property type="match status" value="1"/>
</dbReference>
<dbReference type="GO" id="GO:0005524">
    <property type="term" value="F:ATP binding"/>
    <property type="evidence" value="ECO:0007669"/>
    <property type="project" value="UniProtKB-KW"/>
</dbReference>
<dbReference type="InterPro" id="IPR058031">
    <property type="entry name" value="AAA_lid_NorR"/>
</dbReference>
<dbReference type="KEGG" id="sera:Ser39006_022450"/>
<dbReference type="InterPro" id="IPR003593">
    <property type="entry name" value="AAA+_ATPase"/>
</dbReference>
<evidence type="ECO:0000313" key="9">
    <source>
        <dbReference type="Proteomes" id="UP000017700"/>
    </source>
</evidence>
<dbReference type="PROSITE" id="PS50045">
    <property type="entry name" value="SIGMA54_INTERACT_4"/>
    <property type="match status" value="1"/>
</dbReference>
<dbReference type="InterPro" id="IPR025944">
    <property type="entry name" value="Sigma_54_int_dom_CS"/>
</dbReference>
<dbReference type="InterPro" id="IPR003018">
    <property type="entry name" value="GAF"/>
</dbReference>
<evidence type="ECO:0000256" key="5">
    <source>
        <dbReference type="ARBA" id="ARBA00023163"/>
    </source>
</evidence>
<evidence type="ECO:0000313" key="7">
    <source>
        <dbReference type="EMBL" id="AUH02304.1"/>
    </source>
</evidence>
<dbReference type="Pfam" id="PF25601">
    <property type="entry name" value="AAA_lid_14"/>
    <property type="match status" value="1"/>
</dbReference>
<evidence type="ECO:0000313" key="10">
    <source>
        <dbReference type="Proteomes" id="UP000233778"/>
    </source>
</evidence>
<dbReference type="Gene3D" id="1.10.8.60">
    <property type="match status" value="1"/>
</dbReference>
<evidence type="ECO:0000256" key="1">
    <source>
        <dbReference type="ARBA" id="ARBA00022741"/>
    </source>
</evidence>
<gene>
    <name evidence="7" type="ORF">CWC46_22460</name>
    <name evidence="8" type="ORF">Ser39006_022450</name>
</gene>
<dbReference type="GO" id="GO:0006355">
    <property type="term" value="P:regulation of DNA-templated transcription"/>
    <property type="evidence" value="ECO:0007669"/>
    <property type="project" value="InterPro"/>
</dbReference>
<dbReference type="CDD" id="cd00009">
    <property type="entry name" value="AAA"/>
    <property type="match status" value="1"/>
</dbReference>
<dbReference type="InterPro" id="IPR027417">
    <property type="entry name" value="P-loop_NTPase"/>
</dbReference>
<dbReference type="AlphaFoldDB" id="A0A2I5TCL5"/>
<dbReference type="InterPro" id="IPR002197">
    <property type="entry name" value="HTH_Fis"/>
</dbReference>
<evidence type="ECO:0000259" key="6">
    <source>
        <dbReference type="PROSITE" id="PS50045"/>
    </source>
</evidence>
<evidence type="ECO:0000256" key="4">
    <source>
        <dbReference type="ARBA" id="ARBA00023125"/>
    </source>
</evidence>
<protein>
    <submittedName>
        <fullName evidence="8">Sigma-54-dependent Fis family transcriptional regulator</fullName>
    </submittedName>
</protein>
<dbReference type="PRINTS" id="PR01590">
    <property type="entry name" value="HTHFIS"/>
</dbReference>
<dbReference type="RefSeq" id="WP_021014307.1">
    <property type="nucleotide sequence ID" value="NZ_CP025084.1"/>
</dbReference>
<dbReference type="Proteomes" id="UP000233778">
    <property type="component" value="Chromosome"/>
</dbReference>
<reference evidence="8" key="2">
    <citation type="submission" date="2013-09" db="EMBL/GenBank/DDBJ databases">
        <authorList>
            <person name="Wang G."/>
            <person name="Yang Y."/>
            <person name="Su Y."/>
        </authorList>
    </citation>
    <scope>NUCLEOTIDE SEQUENCE</scope>
    <source>
        <strain evidence="8">ATCC 39006</strain>
    </source>
</reference>
<reference evidence="7 10" key="3">
    <citation type="submission" date="2017-11" db="EMBL/GenBank/DDBJ databases">
        <title>Complete genome sequence of Serratia sp. ATCC 39006 LacA.</title>
        <authorList>
            <person name="Hampton H.G."/>
            <person name="Jackson S.A."/>
            <person name="Jauregui R."/>
            <person name="Poulter G.T.M."/>
            <person name="Salmond G.P.C."/>
            <person name="Fineran P.C."/>
        </authorList>
    </citation>
    <scope>NUCLEOTIDE SEQUENCE [LARGE SCALE GENOMIC DNA]</scope>
    <source>
        <strain evidence="7 10">ATCC 39006</strain>
    </source>
</reference>
<organism evidence="8 9">
    <name type="scientific">Serratia sp. (strain ATCC 39006)</name>
    <name type="common">Prodigiosinella confusarubida</name>
    <dbReference type="NCBI Taxonomy" id="104623"/>
    <lineage>
        <taxon>Bacteria</taxon>
        <taxon>Pseudomonadati</taxon>
        <taxon>Pseudomonadota</taxon>
        <taxon>Gammaproteobacteria</taxon>
        <taxon>Enterobacterales</taxon>
        <taxon>Pectobacteriaceae</taxon>
        <taxon>Prodigiosinella</taxon>
    </lineage>
</organism>
<keyword evidence="1" id="KW-0547">Nucleotide-binding</keyword>
<dbReference type="SMART" id="SM00382">
    <property type="entry name" value="AAA"/>
    <property type="match status" value="1"/>
</dbReference>
<dbReference type="OrthoDB" id="9804019at2"/>